<accession>A0AAE0Y958</accession>
<gene>
    <name evidence="3" type="ORF">RRG08_028648</name>
</gene>
<dbReference type="AlphaFoldDB" id="A0AAE0Y958"/>
<feature type="domain" description="FAD-binding PCMH-type" evidence="2">
    <location>
        <begin position="98"/>
        <end position="267"/>
    </location>
</feature>
<dbReference type="Pfam" id="PF01565">
    <property type="entry name" value="FAD_binding_4"/>
    <property type="match status" value="1"/>
</dbReference>
<sequence>MEREANFLVEHAVQTFIQNSPLMRDHLYVVTDEGRASTSGSEESSEEEESDQDSDDTEAQQGRSQGTGGVVDPRLNMILPDDLILEDLAAIWMTDTEFGHFTLQFYLVAPHQFLLFILYYSSEKGKKVKTVGCGHSFSDVACTTDFMISMARYNRVLKIDKEKLQVTAQGGCLIKDLKKSYFLKTEWPFQRTVSSLTAASVISTGTHGSGANFSTISASVVDLELMLSSGEIIKVSNTENAELLPVVSLSLGSVGVILSITFQCERAFNLHWKQYPDTLGNVRFCFVKIFIQ</sequence>
<feature type="region of interest" description="Disordered" evidence="1">
    <location>
        <begin position="33"/>
        <end position="73"/>
    </location>
</feature>
<evidence type="ECO:0000313" key="4">
    <source>
        <dbReference type="Proteomes" id="UP001283361"/>
    </source>
</evidence>
<evidence type="ECO:0000259" key="2">
    <source>
        <dbReference type="PROSITE" id="PS51387"/>
    </source>
</evidence>
<organism evidence="3 4">
    <name type="scientific">Elysia crispata</name>
    <name type="common">lettuce slug</name>
    <dbReference type="NCBI Taxonomy" id="231223"/>
    <lineage>
        <taxon>Eukaryota</taxon>
        <taxon>Metazoa</taxon>
        <taxon>Spiralia</taxon>
        <taxon>Lophotrochozoa</taxon>
        <taxon>Mollusca</taxon>
        <taxon>Gastropoda</taxon>
        <taxon>Heterobranchia</taxon>
        <taxon>Euthyneura</taxon>
        <taxon>Panpulmonata</taxon>
        <taxon>Sacoglossa</taxon>
        <taxon>Placobranchoidea</taxon>
        <taxon>Plakobranchidae</taxon>
        <taxon>Elysia</taxon>
    </lineage>
</organism>
<dbReference type="PANTHER" id="PTHR43762">
    <property type="entry name" value="L-GULONOLACTONE OXIDASE"/>
    <property type="match status" value="1"/>
</dbReference>
<name>A0AAE0Y958_9GAST</name>
<dbReference type="InterPro" id="IPR010031">
    <property type="entry name" value="FAD_lactone_oxidase-like"/>
</dbReference>
<evidence type="ECO:0000256" key="1">
    <source>
        <dbReference type="SAM" id="MobiDB-lite"/>
    </source>
</evidence>
<dbReference type="InterPro" id="IPR016167">
    <property type="entry name" value="FAD-bd_PCMH_sub1"/>
</dbReference>
<dbReference type="InterPro" id="IPR006094">
    <property type="entry name" value="Oxid_FAD_bind_N"/>
</dbReference>
<dbReference type="InterPro" id="IPR016169">
    <property type="entry name" value="FAD-bd_PCMH_sub2"/>
</dbReference>
<dbReference type="PANTHER" id="PTHR43762:SF8">
    <property type="entry name" value="L-GULONOLACTONE OXIDASE"/>
    <property type="match status" value="1"/>
</dbReference>
<reference evidence="3" key="1">
    <citation type="journal article" date="2023" name="G3 (Bethesda)">
        <title>A reference genome for the long-term kleptoplast-retaining sea slug Elysia crispata morphotype clarki.</title>
        <authorList>
            <person name="Eastman K.E."/>
            <person name="Pendleton A.L."/>
            <person name="Shaikh M.A."/>
            <person name="Suttiyut T."/>
            <person name="Ogas R."/>
            <person name="Tomko P."/>
            <person name="Gavelis G."/>
            <person name="Widhalm J.R."/>
            <person name="Wisecaver J.H."/>
        </authorList>
    </citation>
    <scope>NUCLEOTIDE SEQUENCE</scope>
    <source>
        <strain evidence="3">ECLA1</strain>
    </source>
</reference>
<proteinExistence type="predicted"/>
<evidence type="ECO:0000313" key="3">
    <source>
        <dbReference type="EMBL" id="KAK3737499.1"/>
    </source>
</evidence>
<dbReference type="GO" id="GO:0016899">
    <property type="term" value="F:oxidoreductase activity, acting on the CH-OH group of donors, oxygen as acceptor"/>
    <property type="evidence" value="ECO:0007669"/>
    <property type="project" value="InterPro"/>
</dbReference>
<dbReference type="InterPro" id="IPR016166">
    <property type="entry name" value="FAD-bd_PCMH"/>
</dbReference>
<dbReference type="PROSITE" id="PS51387">
    <property type="entry name" value="FAD_PCMH"/>
    <property type="match status" value="1"/>
</dbReference>
<dbReference type="Gene3D" id="3.30.465.10">
    <property type="match status" value="1"/>
</dbReference>
<dbReference type="InterPro" id="IPR036318">
    <property type="entry name" value="FAD-bd_PCMH-like_sf"/>
</dbReference>
<dbReference type="Proteomes" id="UP001283361">
    <property type="component" value="Unassembled WGS sequence"/>
</dbReference>
<comment type="caution">
    <text evidence="3">The sequence shown here is derived from an EMBL/GenBank/DDBJ whole genome shotgun (WGS) entry which is preliminary data.</text>
</comment>
<dbReference type="SUPFAM" id="SSF56176">
    <property type="entry name" value="FAD-binding/transporter-associated domain-like"/>
    <property type="match status" value="1"/>
</dbReference>
<dbReference type="GO" id="GO:0071949">
    <property type="term" value="F:FAD binding"/>
    <property type="evidence" value="ECO:0007669"/>
    <property type="project" value="InterPro"/>
</dbReference>
<keyword evidence="4" id="KW-1185">Reference proteome</keyword>
<dbReference type="Gene3D" id="3.30.43.10">
    <property type="entry name" value="Uridine Diphospho-n-acetylenolpyruvylglucosamine Reductase, domain 2"/>
    <property type="match status" value="1"/>
</dbReference>
<feature type="compositionally biased region" description="Acidic residues" evidence="1">
    <location>
        <begin position="43"/>
        <end position="58"/>
    </location>
</feature>
<dbReference type="EMBL" id="JAWDGP010006643">
    <property type="protein sequence ID" value="KAK3737499.1"/>
    <property type="molecule type" value="Genomic_DNA"/>
</dbReference>
<protein>
    <recommendedName>
        <fullName evidence="2">FAD-binding PCMH-type domain-containing protein</fullName>
    </recommendedName>
</protein>